<proteinExistence type="predicted"/>
<gene>
    <name evidence="2" type="ORF">CKY47_33640</name>
</gene>
<organism evidence="2 3">
    <name type="scientific">Saccharothrix yanglingensis</name>
    <dbReference type="NCBI Taxonomy" id="659496"/>
    <lineage>
        <taxon>Bacteria</taxon>
        <taxon>Bacillati</taxon>
        <taxon>Actinomycetota</taxon>
        <taxon>Actinomycetes</taxon>
        <taxon>Pseudonocardiales</taxon>
        <taxon>Pseudonocardiaceae</taxon>
        <taxon>Saccharothrix</taxon>
    </lineage>
</organism>
<evidence type="ECO:0000256" key="1">
    <source>
        <dbReference type="SAM" id="MobiDB-lite"/>
    </source>
</evidence>
<feature type="compositionally biased region" description="Basic residues" evidence="1">
    <location>
        <begin position="49"/>
        <end position="61"/>
    </location>
</feature>
<name>A0ABU0X9J2_9PSEU</name>
<feature type="region of interest" description="Disordered" evidence="1">
    <location>
        <begin position="38"/>
        <end position="61"/>
    </location>
</feature>
<comment type="caution">
    <text evidence="2">The sequence shown here is derived from an EMBL/GenBank/DDBJ whole genome shotgun (WGS) entry which is preliminary data.</text>
</comment>
<evidence type="ECO:0000313" key="2">
    <source>
        <dbReference type="EMBL" id="MDQ2588804.1"/>
    </source>
</evidence>
<keyword evidence="3" id="KW-1185">Reference proteome</keyword>
<sequence>MLDGVIQTRDELRDRAREAVAVELVGLRAAFDRLAQAYAQERDPTPRRSSARWPRRSRRTS</sequence>
<evidence type="ECO:0000313" key="3">
    <source>
        <dbReference type="Proteomes" id="UP001225605"/>
    </source>
</evidence>
<dbReference type="EMBL" id="NSDM01000023">
    <property type="protein sequence ID" value="MDQ2588804.1"/>
    <property type="molecule type" value="Genomic_DNA"/>
</dbReference>
<protein>
    <submittedName>
        <fullName evidence="2">Uncharacterized protein</fullName>
    </submittedName>
</protein>
<accession>A0ABU0X9J2</accession>
<dbReference type="Proteomes" id="UP001225605">
    <property type="component" value="Unassembled WGS sequence"/>
</dbReference>
<reference evidence="2 3" key="1">
    <citation type="submission" date="2017-06" db="EMBL/GenBank/DDBJ databases">
        <title>Cultured bacterium strain Saccharothrix yanglingensis Hhs.015.</title>
        <authorList>
            <person name="Xia Y."/>
        </authorList>
    </citation>
    <scope>NUCLEOTIDE SEQUENCE [LARGE SCALE GENOMIC DNA]</scope>
    <source>
        <strain evidence="2 3">Hhs.015</strain>
    </source>
</reference>